<feature type="transmembrane region" description="Helical" evidence="1">
    <location>
        <begin position="44"/>
        <end position="72"/>
    </location>
</feature>
<feature type="transmembrane region" description="Helical" evidence="1">
    <location>
        <begin position="84"/>
        <end position="105"/>
    </location>
</feature>
<dbReference type="InterPro" id="IPR051790">
    <property type="entry name" value="Cytochrome_c-biogenesis_DsbD"/>
</dbReference>
<sequence>MKRIIIIGIPVAAFILAILVLKWSPATSTLIWNVSESGTWLLPLVLASSLLDSVHPCSFSILLITIAFLFGLQLTREKILKIGGVYIFGIFASYFLIGLGILKVLHIFDTPHFMGKLGATLLIAFGIINLLQRFFPSAGRWMPIKLSMPSFTKRPMAELMERTSMVAAFGLGVLVGICQFPCMGGPYLMVIGLLRDQMTYTAGFWYLVLYNAILIIPLVIVLWFSADKVVVDKLQEWKRNHLSRVRLIAGIAMIVLGALILFI</sequence>
<feature type="transmembrane region" description="Helical" evidence="1">
    <location>
        <begin position="203"/>
        <end position="224"/>
    </location>
</feature>
<feature type="transmembrane region" description="Helical" evidence="1">
    <location>
        <begin position="166"/>
        <end position="191"/>
    </location>
</feature>
<dbReference type="AlphaFoldDB" id="A0A1F6CI39"/>
<feature type="transmembrane region" description="Helical" evidence="1">
    <location>
        <begin position="117"/>
        <end position="135"/>
    </location>
</feature>
<feature type="transmembrane region" description="Helical" evidence="1">
    <location>
        <begin position="245"/>
        <end position="262"/>
    </location>
</feature>
<reference evidence="2 3" key="1">
    <citation type="journal article" date="2016" name="Nat. Commun.">
        <title>Thousands of microbial genomes shed light on interconnected biogeochemical processes in an aquifer system.</title>
        <authorList>
            <person name="Anantharaman K."/>
            <person name="Brown C.T."/>
            <person name="Hug L.A."/>
            <person name="Sharon I."/>
            <person name="Castelle C.J."/>
            <person name="Probst A.J."/>
            <person name="Thomas B.C."/>
            <person name="Singh A."/>
            <person name="Wilkins M.J."/>
            <person name="Karaoz U."/>
            <person name="Brodie E.L."/>
            <person name="Williams K.H."/>
            <person name="Hubbard S.S."/>
            <person name="Banfield J.F."/>
        </authorList>
    </citation>
    <scope>NUCLEOTIDE SEQUENCE [LARGE SCALE GENOMIC DNA]</scope>
</reference>
<comment type="caution">
    <text evidence="2">The sequence shown here is derived from an EMBL/GenBank/DDBJ whole genome shotgun (WGS) entry which is preliminary data.</text>
</comment>
<protein>
    <submittedName>
        <fullName evidence="2">Uncharacterized protein</fullName>
    </submittedName>
</protein>
<feature type="transmembrane region" description="Helical" evidence="1">
    <location>
        <begin position="5"/>
        <end position="24"/>
    </location>
</feature>
<evidence type="ECO:0000313" key="3">
    <source>
        <dbReference type="Proteomes" id="UP000178815"/>
    </source>
</evidence>
<dbReference type="STRING" id="1798481.A2678_02495"/>
<keyword evidence="1" id="KW-1133">Transmembrane helix</keyword>
<keyword evidence="1" id="KW-0472">Membrane</keyword>
<evidence type="ECO:0000313" key="2">
    <source>
        <dbReference type="EMBL" id="OGG48913.1"/>
    </source>
</evidence>
<dbReference type="PANTHER" id="PTHR31272:SF9">
    <property type="entry name" value="BLL1027 PROTEIN"/>
    <property type="match status" value="1"/>
</dbReference>
<evidence type="ECO:0000256" key="1">
    <source>
        <dbReference type="SAM" id="Phobius"/>
    </source>
</evidence>
<organism evidence="2 3">
    <name type="scientific">Candidatus Kaiserbacteria bacterium RIFCSPHIGHO2_01_FULL_53_31</name>
    <dbReference type="NCBI Taxonomy" id="1798481"/>
    <lineage>
        <taxon>Bacteria</taxon>
        <taxon>Candidatus Kaiseribacteriota</taxon>
    </lineage>
</organism>
<proteinExistence type="predicted"/>
<name>A0A1F6CI39_9BACT</name>
<gene>
    <name evidence="2" type="ORF">A2678_02495</name>
</gene>
<keyword evidence="1" id="KW-0812">Transmembrane</keyword>
<dbReference type="EMBL" id="MFKU01000006">
    <property type="protein sequence ID" value="OGG48913.1"/>
    <property type="molecule type" value="Genomic_DNA"/>
</dbReference>
<accession>A0A1F6CI39</accession>
<dbReference type="PANTHER" id="PTHR31272">
    <property type="entry name" value="CYTOCHROME C-TYPE BIOGENESIS PROTEIN HI_1454-RELATED"/>
    <property type="match status" value="1"/>
</dbReference>
<dbReference type="Proteomes" id="UP000178815">
    <property type="component" value="Unassembled WGS sequence"/>
</dbReference>